<dbReference type="EMBL" id="FWWU01000008">
    <property type="protein sequence ID" value="SMB85529.1"/>
    <property type="molecule type" value="Genomic_DNA"/>
</dbReference>
<name>A0A1W1UWZ7_9DEIO</name>
<evidence type="ECO:0000313" key="1">
    <source>
        <dbReference type="EMBL" id="SMB85529.1"/>
    </source>
</evidence>
<sequence length="63" mass="6865">MNEVNTAQPVALADCPPLEGLLWDVLQHALKLLPGAPVQIQINAIGWDLMKPVRLLAGGWPDR</sequence>
<keyword evidence="2" id="KW-1185">Reference proteome</keyword>
<dbReference type="RefSeq" id="WP_084047375.1">
    <property type="nucleotide sequence ID" value="NZ_FWWU01000008.1"/>
</dbReference>
<organism evidence="1 2">
    <name type="scientific">Deinococcus hopiensis KR-140</name>
    <dbReference type="NCBI Taxonomy" id="695939"/>
    <lineage>
        <taxon>Bacteria</taxon>
        <taxon>Thermotogati</taxon>
        <taxon>Deinococcota</taxon>
        <taxon>Deinococci</taxon>
        <taxon>Deinococcales</taxon>
        <taxon>Deinococcaceae</taxon>
        <taxon>Deinococcus</taxon>
    </lineage>
</organism>
<gene>
    <name evidence="1" type="ORF">SAMN00790413_03431</name>
</gene>
<evidence type="ECO:0000313" key="2">
    <source>
        <dbReference type="Proteomes" id="UP000192582"/>
    </source>
</evidence>
<reference evidence="1 2" key="1">
    <citation type="submission" date="2017-04" db="EMBL/GenBank/DDBJ databases">
        <authorList>
            <person name="Afonso C.L."/>
            <person name="Miller P.J."/>
            <person name="Scott M.A."/>
            <person name="Spackman E."/>
            <person name="Goraichik I."/>
            <person name="Dimitrov K.M."/>
            <person name="Suarez D.L."/>
            <person name="Swayne D.E."/>
        </authorList>
    </citation>
    <scope>NUCLEOTIDE SEQUENCE [LARGE SCALE GENOMIC DNA]</scope>
    <source>
        <strain evidence="1 2">KR-140</strain>
    </source>
</reference>
<dbReference type="Proteomes" id="UP000192582">
    <property type="component" value="Unassembled WGS sequence"/>
</dbReference>
<protein>
    <submittedName>
        <fullName evidence="1">Uncharacterized protein</fullName>
    </submittedName>
</protein>
<accession>A0A1W1UWZ7</accession>
<proteinExistence type="predicted"/>
<dbReference type="AlphaFoldDB" id="A0A1W1UWZ7"/>